<keyword evidence="2" id="KW-1003">Cell membrane</keyword>
<feature type="region of interest" description="Disordered" evidence="8">
    <location>
        <begin position="1"/>
        <end position="43"/>
    </location>
</feature>
<feature type="transmembrane region" description="Helical" evidence="9">
    <location>
        <begin position="332"/>
        <end position="362"/>
    </location>
</feature>
<gene>
    <name evidence="10" type="ORF">HT102_07140</name>
</gene>
<evidence type="ECO:0000256" key="5">
    <source>
        <dbReference type="ARBA" id="ARBA00022989"/>
    </source>
</evidence>
<dbReference type="InterPro" id="IPR018584">
    <property type="entry name" value="GT87"/>
</dbReference>
<evidence type="ECO:0000256" key="4">
    <source>
        <dbReference type="ARBA" id="ARBA00022692"/>
    </source>
</evidence>
<keyword evidence="10" id="KW-0328">Glycosyltransferase</keyword>
<evidence type="ECO:0000313" key="10">
    <source>
        <dbReference type="EMBL" id="MBD8506254.1"/>
    </source>
</evidence>
<keyword evidence="11" id="KW-1185">Reference proteome</keyword>
<evidence type="ECO:0000256" key="1">
    <source>
        <dbReference type="ARBA" id="ARBA00004651"/>
    </source>
</evidence>
<comment type="subcellular location">
    <subcellularLocation>
        <location evidence="1">Cell membrane</location>
        <topology evidence="1">Multi-pass membrane protein</topology>
    </subcellularLocation>
</comment>
<name>A0A927PLY0_9ACTN</name>
<comment type="similarity">
    <text evidence="7">Belongs to the glycosyltransferase 87 family.</text>
</comment>
<feature type="transmembrane region" description="Helical" evidence="9">
    <location>
        <begin position="192"/>
        <end position="217"/>
    </location>
</feature>
<accession>A0A927PLY0</accession>
<reference evidence="10" key="1">
    <citation type="submission" date="2020-09" db="EMBL/GenBank/DDBJ databases">
        <title>Hoyosella lacisalsi sp. nov., a halotolerant actinobacterium isolated from soil of Lake Gudzhirganskoe.</title>
        <authorList>
            <person name="Yang Q."/>
            <person name="Guo P.Y."/>
            <person name="Liu S.W."/>
            <person name="Li F.N."/>
            <person name="Sun C.H."/>
        </authorList>
    </citation>
    <scope>NUCLEOTIDE SEQUENCE</scope>
    <source>
        <strain evidence="10">G463</strain>
    </source>
</reference>
<evidence type="ECO:0000256" key="8">
    <source>
        <dbReference type="SAM" id="MobiDB-lite"/>
    </source>
</evidence>
<feature type="transmembrane region" description="Helical" evidence="9">
    <location>
        <begin position="406"/>
        <end position="427"/>
    </location>
</feature>
<feature type="transmembrane region" description="Helical" evidence="9">
    <location>
        <begin position="374"/>
        <end position="394"/>
    </location>
</feature>
<keyword evidence="5 9" id="KW-1133">Transmembrane helix</keyword>
<dbReference type="EMBL" id="JACYWE010000003">
    <property type="protein sequence ID" value="MBD8506254.1"/>
    <property type="molecule type" value="Genomic_DNA"/>
</dbReference>
<evidence type="ECO:0000256" key="6">
    <source>
        <dbReference type="ARBA" id="ARBA00023136"/>
    </source>
</evidence>
<dbReference type="GO" id="GO:0016758">
    <property type="term" value="F:hexosyltransferase activity"/>
    <property type="evidence" value="ECO:0007669"/>
    <property type="project" value="InterPro"/>
</dbReference>
<evidence type="ECO:0000256" key="7">
    <source>
        <dbReference type="ARBA" id="ARBA00024033"/>
    </source>
</evidence>
<dbReference type="GO" id="GO:0005886">
    <property type="term" value="C:plasma membrane"/>
    <property type="evidence" value="ECO:0007669"/>
    <property type="project" value="UniProtKB-SubCell"/>
</dbReference>
<evidence type="ECO:0000313" key="11">
    <source>
        <dbReference type="Proteomes" id="UP000642993"/>
    </source>
</evidence>
<evidence type="ECO:0000256" key="9">
    <source>
        <dbReference type="SAM" id="Phobius"/>
    </source>
</evidence>
<protein>
    <submittedName>
        <fullName evidence="10">Mannosyltransferase</fullName>
    </submittedName>
</protein>
<keyword evidence="4 9" id="KW-0812">Transmembrane</keyword>
<feature type="transmembrane region" description="Helical" evidence="9">
    <location>
        <begin position="303"/>
        <end position="320"/>
    </location>
</feature>
<feature type="transmembrane region" description="Helical" evidence="9">
    <location>
        <begin position="117"/>
        <end position="149"/>
    </location>
</feature>
<organism evidence="10 11">
    <name type="scientific">Lolliginicoccus lacisalsi</name>
    <dbReference type="NCBI Taxonomy" id="2742202"/>
    <lineage>
        <taxon>Bacteria</taxon>
        <taxon>Bacillati</taxon>
        <taxon>Actinomycetota</taxon>
        <taxon>Actinomycetes</taxon>
        <taxon>Mycobacteriales</taxon>
        <taxon>Hoyosellaceae</taxon>
        <taxon>Lolliginicoccus</taxon>
    </lineage>
</organism>
<comment type="caution">
    <text evidence="10">The sequence shown here is derived from an EMBL/GenBank/DDBJ whole genome shotgun (WGS) entry which is preliminary data.</text>
</comment>
<dbReference type="AlphaFoldDB" id="A0A927PLY0"/>
<evidence type="ECO:0000256" key="3">
    <source>
        <dbReference type="ARBA" id="ARBA00022679"/>
    </source>
</evidence>
<dbReference type="Proteomes" id="UP000642993">
    <property type="component" value="Unassembled WGS sequence"/>
</dbReference>
<keyword evidence="6 9" id="KW-0472">Membrane</keyword>
<sequence>MRGPAHGSRDAARQRGRAVDGSALSVGPAQGKPAHGQPAQSASDPRLSRLLRWAPLVLAVAFAARLLWTALVPNATNFLDLHVYVDGAARITAGDLYGFRYATNTPEFPLPFTYPPFAALVFFPLSALPFTLVALLWQVGIAAALYAVVRLCQRMLGAAGRVGSRREAMLWTGVGLWTEPVRTTLDYGQVNVFLVLLVLVAASTARWWLGGALVGIAAGIKRTPAITGLFFLARRRFGAAAFSAVVFFVTVGVSWLVIRDETREYIGSYFGDADRIGPTGSVWNQSLFGAAHRFGLPEGTARIVWLVAVVLVCVLAWVAWRALHRHDVLGTLLVVQILGLLVSPVSWSHHWVWVIPLLLWLVRGPFAGMPGARAIASAWAAMVLVGVPWVLSFFQPTIWEIVEPAPLAWIALVYVVGAITVLAWMVWCGRARRSLVSAP</sequence>
<feature type="transmembrane region" description="Helical" evidence="9">
    <location>
        <begin position="237"/>
        <end position="258"/>
    </location>
</feature>
<feature type="transmembrane region" description="Helical" evidence="9">
    <location>
        <begin position="50"/>
        <end position="71"/>
    </location>
</feature>
<proteinExistence type="inferred from homology"/>
<dbReference type="Pfam" id="PF09594">
    <property type="entry name" value="GT87"/>
    <property type="match status" value="1"/>
</dbReference>
<evidence type="ECO:0000256" key="2">
    <source>
        <dbReference type="ARBA" id="ARBA00022475"/>
    </source>
</evidence>
<keyword evidence="3" id="KW-0808">Transferase</keyword>
<dbReference type="NCBIfam" id="NF009915">
    <property type="entry name" value="PRK13375.1"/>
    <property type="match status" value="1"/>
</dbReference>